<feature type="transmembrane region" description="Helical" evidence="5">
    <location>
        <begin position="455"/>
        <end position="476"/>
    </location>
</feature>
<keyword evidence="2 5" id="KW-0812">Transmembrane</keyword>
<keyword evidence="3 5" id="KW-1133">Transmembrane helix</keyword>
<feature type="transmembrane region" description="Helical" evidence="5">
    <location>
        <begin position="328"/>
        <end position="345"/>
    </location>
</feature>
<protein>
    <submittedName>
        <fullName evidence="7">MFS general substrate transporter</fullName>
    </submittedName>
</protein>
<dbReference type="InterPro" id="IPR020846">
    <property type="entry name" value="MFS_dom"/>
</dbReference>
<evidence type="ECO:0000256" key="4">
    <source>
        <dbReference type="ARBA" id="ARBA00023136"/>
    </source>
</evidence>
<keyword evidence="8" id="KW-1185">Reference proteome</keyword>
<feature type="transmembrane region" description="Helical" evidence="5">
    <location>
        <begin position="288"/>
        <end position="308"/>
    </location>
</feature>
<dbReference type="AlphaFoldDB" id="A0AAW0QRX8"/>
<feature type="transmembrane region" description="Helical" evidence="5">
    <location>
        <begin position="58"/>
        <end position="84"/>
    </location>
</feature>
<dbReference type="PANTHER" id="PTHR23501:SF43">
    <property type="entry name" value="MULTIDRUG TRANSPORTER, PUTATIVE (AFU_ORTHOLOGUE AFUA_6G03040)-RELATED"/>
    <property type="match status" value="1"/>
</dbReference>
<reference evidence="7 8" key="1">
    <citation type="submission" date="2023-01" db="EMBL/GenBank/DDBJ databases">
        <title>Analysis of 21 Apiospora genomes using comparative genomics revels a genus with tremendous synthesis potential of carbohydrate active enzymes and secondary metabolites.</title>
        <authorList>
            <person name="Sorensen T."/>
        </authorList>
    </citation>
    <scope>NUCLEOTIDE SEQUENCE [LARGE SCALE GENOMIC DNA]</scope>
    <source>
        <strain evidence="7 8">CBS 117206</strain>
    </source>
</reference>
<feature type="transmembrane region" description="Helical" evidence="5">
    <location>
        <begin position="365"/>
        <end position="384"/>
    </location>
</feature>
<dbReference type="Gene3D" id="1.20.1250.20">
    <property type="entry name" value="MFS general substrate transporter like domains"/>
    <property type="match status" value="1"/>
</dbReference>
<comment type="caution">
    <text evidence="7">The sequence shown here is derived from an EMBL/GenBank/DDBJ whole genome shotgun (WGS) entry which is preliminary data.</text>
</comment>
<dbReference type="PANTHER" id="PTHR23501">
    <property type="entry name" value="MAJOR FACILITATOR SUPERFAMILY"/>
    <property type="match status" value="1"/>
</dbReference>
<accession>A0AAW0QRX8</accession>
<keyword evidence="4 5" id="KW-0472">Membrane</keyword>
<dbReference type="InterPro" id="IPR011701">
    <property type="entry name" value="MFS"/>
</dbReference>
<feature type="transmembrane region" description="Helical" evidence="5">
    <location>
        <begin position="565"/>
        <end position="586"/>
    </location>
</feature>
<dbReference type="SUPFAM" id="SSF103473">
    <property type="entry name" value="MFS general substrate transporter"/>
    <property type="match status" value="1"/>
</dbReference>
<comment type="subcellular location">
    <subcellularLocation>
        <location evidence="1">Membrane</location>
        <topology evidence="1">Multi-pass membrane protein</topology>
    </subcellularLocation>
</comment>
<evidence type="ECO:0000256" key="1">
    <source>
        <dbReference type="ARBA" id="ARBA00004141"/>
    </source>
</evidence>
<evidence type="ECO:0000259" key="6">
    <source>
        <dbReference type="PROSITE" id="PS50850"/>
    </source>
</evidence>
<sequence length="592" mass="64555">MNDHGLNIDLKRFSQTSANGDSELGLYRNDQHREKPEVDWETYGLQVAKLEKLEGWRLWVTITCLLIGLFMSGLESSIIATALVPISAAFHGGERANWIVASYFISYTGFLIIFARLSDLFGRKPMHLIAITIFTIFSAACGGAQTMTQLIVLRSFQGMGAAGLYSLAMFIVPEVTPEKHISYAIGSFAPTFALSSLLGPLLGGIITTYTNWRWIFFLNVPTGVLLLCVGALVFPANSKPLSIRRRTFSFIDFPGMILSLLGVILMVYGIERGGVRQIWTTPNVLAPIAISATALIGFVTWETCLSHVKVRRIKMIPLLPIHLITRRVLGSIFLYVPTITFLFAVETNLLRIEMGTADTNFQYRSAFIAGFPFMMTTIFLPQRFQLQNGLSAKDAGYRMLPLLLVSAASGAIFAVIAKRFNIAWCILFGSLCLQIVAFGLFTTLPTTGELSDVQYGCQVLLGLGFGGTLSSFLILVRSELLTCSPLVSTREGTMTGAITQIRILGGLLGIAIAQAVIATHITRKLSEALDSKTLELVLKTPSAIFDLPPEGEDAAIQAYGEAFVLINRIAVGLCGAALLAACLGAWRRRPQG</sequence>
<feature type="transmembrane region" description="Helical" evidence="5">
    <location>
        <begin position="422"/>
        <end position="443"/>
    </location>
</feature>
<feature type="domain" description="Major facilitator superfamily (MFS) profile" evidence="6">
    <location>
        <begin position="61"/>
        <end position="592"/>
    </location>
</feature>
<evidence type="ECO:0000313" key="7">
    <source>
        <dbReference type="EMBL" id="KAK8105331.1"/>
    </source>
</evidence>
<organism evidence="7 8">
    <name type="scientific">Apiospora kogelbergensis</name>
    <dbReference type="NCBI Taxonomy" id="1337665"/>
    <lineage>
        <taxon>Eukaryota</taxon>
        <taxon>Fungi</taxon>
        <taxon>Dikarya</taxon>
        <taxon>Ascomycota</taxon>
        <taxon>Pezizomycotina</taxon>
        <taxon>Sordariomycetes</taxon>
        <taxon>Xylariomycetidae</taxon>
        <taxon>Amphisphaeriales</taxon>
        <taxon>Apiosporaceae</taxon>
        <taxon>Apiospora</taxon>
    </lineage>
</organism>
<feature type="transmembrane region" description="Helical" evidence="5">
    <location>
        <begin position="127"/>
        <end position="145"/>
    </location>
</feature>
<feature type="transmembrane region" description="Helical" evidence="5">
    <location>
        <begin position="496"/>
        <end position="517"/>
    </location>
</feature>
<evidence type="ECO:0000313" key="8">
    <source>
        <dbReference type="Proteomes" id="UP001392437"/>
    </source>
</evidence>
<feature type="transmembrane region" description="Helical" evidence="5">
    <location>
        <begin position="96"/>
        <end position="115"/>
    </location>
</feature>
<dbReference type="PROSITE" id="PS50850">
    <property type="entry name" value="MFS"/>
    <property type="match status" value="1"/>
</dbReference>
<evidence type="ECO:0000256" key="2">
    <source>
        <dbReference type="ARBA" id="ARBA00022692"/>
    </source>
</evidence>
<evidence type="ECO:0000256" key="5">
    <source>
        <dbReference type="SAM" id="Phobius"/>
    </source>
</evidence>
<dbReference type="Gene3D" id="1.20.1720.10">
    <property type="entry name" value="Multidrug resistance protein D"/>
    <property type="match status" value="1"/>
</dbReference>
<dbReference type="InterPro" id="IPR036259">
    <property type="entry name" value="MFS_trans_sf"/>
</dbReference>
<dbReference type="GO" id="GO:0022857">
    <property type="term" value="F:transmembrane transporter activity"/>
    <property type="evidence" value="ECO:0007669"/>
    <property type="project" value="InterPro"/>
</dbReference>
<feature type="transmembrane region" description="Helical" evidence="5">
    <location>
        <begin position="184"/>
        <end position="206"/>
    </location>
</feature>
<dbReference type="GO" id="GO:0005886">
    <property type="term" value="C:plasma membrane"/>
    <property type="evidence" value="ECO:0007669"/>
    <property type="project" value="TreeGrafter"/>
</dbReference>
<dbReference type="EMBL" id="JAQQWP010000008">
    <property type="protein sequence ID" value="KAK8105331.1"/>
    <property type="molecule type" value="Genomic_DNA"/>
</dbReference>
<name>A0AAW0QRX8_9PEZI</name>
<proteinExistence type="predicted"/>
<dbReference type="Pfam" id="PF07690">
    <property type="entry name" value="MFS_1"/>
    <property type="match status" value="1"/>
</dbReference>
<gene>
    <name evidence="7" type="ORF">PG999_008690</name>
</gene>
<feature type="transmembrane region" description="Helical" evidence="5">
    <location>
        <begin position="212"/>
        <end position="236"/>
    </location>
</feature>
<feature type="transmembrane region" description="Helical" evidence="5">
    <location>
        <begin position="151"/>
        <end position="172"/>
    </location>
</feature>
<evidence type="ECO:0000256" key="3">
    <source>
        <dbReference type="ARBA" id="ARBA00022989"/>
    </source>
</evidence>
<dbReference type="Proteomes" id="UP001392437">
    <property type="component" value="Unassembled WGS sequence"/>
</dbReference>
<feature type="transmembrane region" description="Helical" evidence="5">
    <location>
        <begin position="396"/>
        <end position="416"/>
    </location>
</feature>
<feature type="transmembrane region" description="Helical" evidence="5">
    <location>
        <begin position="248"/>
        <end position="268"/>
    </location>
</feature>